<name>A0AAV5VXJ1_9BILA</name>
<keyword evidence="3" id="KW-1185">Reference proteome</keyword>
<feature type="region of interest" description="Disordered" evidence="1">
    <location>
        <begin position="88"/>
        <end position="240"/>
    </location>
</feature>
<organism evidence="2 3">
    <name type="scientific">Pristionchus fissidentatus</name>
    <dbReference type="NCBI Taxonomy" id="1538716"/>
    <lineage>
        <taxon>Eukaryota</taxon>
        <taxon>Metazoa</taxon>
        <taxon>Ecdysozoa</taxon>
        <taxon>Nematoda</taxon>
        <taxon>Chromadorea</taxon>
        <taxon>Rhabditida</taxon>
        <taxon>Rhabditina</taxon>
        <taxon>Diplogasteromorpha</taxon>
        <taxon>Diplogasteroidea</taxon>
        <taxon>Neodiplogasteridae</taxon>
        <taxon>Pristionchus</taxon>
    </lineage>
</organism>
<sequence length="240" mass="27350">DHFSYEENGFQTERITTSDAAAATVAVSSSDQLQQTDEIQTADEEVQSYLVEHLDAETEMESIDTKNIRLQTMNTVILEMGIQSEDLGCEEERKSPSKMASAKRRLKKAFGKKEMKRRNSAGDLEIKDDQTESVTGSDGALIDTEDEVKGEENGDEEDEENGSEESLHWDPVDGMHAEKQLPVKKLTAMFESPKMIERKNTTKEDPRKRRGSRNDDDKRRGSEDRRRGSRHEEEKKKNSY</sequence>
<gene>
    <name evidence="2" type="ORF">PFISCL1PPCAC_15405</name>
</gene>
<proteinExistence type="predicted"/>
<comment type="caution">
    <text evidence="2">The sequence shown here is derived from an EMBL/GenBank/DDBJ whole genome shotgun (WGS) entry which is preliminary data.</text>
</comment>
<protein>
    <submittedName>
        <fullName evidence="2">Uncharacterized protein</fullName>
    </submittedName>
</protein>
<evidence type="ECO:0000256" key="1">
    <source>
        <dbReference type="SAM" id="MobiDB-lite"/>
    </source>
</evidence>
<feature type="compositionally biased region" description="Basic residues" evidence="1">
    <location>
        <begin position="101"/>
        <end position="119"/>
    </location>
</feature>
<dbReference type="Proteomes" id="UP001432322">
    <property type="component" value="Unassembled WGS sequence"/>
</dbReference>
<feature type="compositionally biased region" description="Basic and acidic residues" evidence="1">
    <location>
        <begin position="165"/>
        <end position="181"/>
    </location>
</feature>
<feature type="compositionally biased region" description="Basic and acidic residues" evidence="1">
    <location>
        <begin position="194"/>
        <end position="240"/>
    </location>
</feature>
<dbReference type="AlphaFoldDB" id="A0AAV5VXJ1"/>
<feature type="compositionally biased region" description="Acidic residues" evidence="1">
    <location>
        <begin position="143"/>
        <end position="163"/>
    </location>
</feature>
<feature type="non-terminal residue" evidence="2">
    <location>
        <position position="1"/>
    </location>
</feature>
<evidence type="ECO:0000313" key="3">
    <source>
        <dbReference type="Proteomes" id="UP001432322"/>
    </source>
</evidence>
<reference evidence="2" key="1">
    <citation type="submission" date="2023-10" db="EMBL/GenBank/DDBJ databases">
        <title>Genome assembly of Pristionchus species.</title>
        <authorList>
            <person name="Yoshida K."/>
            <person name="Sommer R.J."/>
        </authorList>
    </citation>
    <scope>NUCLEOTIDE SEQUENCE</scope>
    <source>
        <strain evidence="2">RS5133</strain>
    </source>
</reference>
<dbReference type="EMBL" id="BTSY01000004">
    <property type="protein sequence ID" value="GMT24108.1"/>
    <property type="molecule type" value="Genomic_DNA"/>
</dbReference>
<evidence type="ECO:0000313" key="2">
    <source>
        <dbReference type="EMBL" id="GMT24108.1"/>
    </source>
</evidence>
<accession>A0AAV5VXJ1</accession>